<dbReference type="Pfam" id="PF07857">
    <property type="entry name" value="TMEM144"/>
    <property type="match status" value="1"/>
</dbReference>
<evidence type="ECO:0000256" key="4">
    <source>
        <dbReference type="ARBA" id="ARBA00022989"/>
    </source>
</evidence>
<comment type="subcellular location">
    <subcellularLocation>
        <location evidence="1">Membrane</location>
        <topology evidence="1">Multi-pass membrane protein</topology>
    </subcellularLocation>
</comment>
<dbReference type="GO" id="GO:0015144">
    <property type="term" value="F:carbohydrate transmembrane transporter activity"/>
    <property type="evidence" value="ECO:0007669"/>
    <property type="project" value="InterPro"/>
</dbReference>
<keyword evidence="5 6" id="KW-0472">Membrane</keyword>
<evidence type="ECO:0000256" key="5">
    <source>
        <dbReference type="ARBA" id="ARBA00023136"/>
    </source>
</evidence>
<feature type="transmembrane region" description="Helical" evidence="6">
    <location>
        <begin position="34"/>
        <end position="54"/>
    </location>
</feature>
<evidence type="ECO:0000256" key="6">
    <source>
        <dbReference type="SAM" id="Phobius"/>
    </source>
</evidence>
<reference evidence="7 8" key="1">
    <citation type="submission" date="2013-11" db="EMBL/GenBank/DDBJ databases">
        <title>Draft genome of the bovine lungworm Dictyocaulus viviparus.</title>
        <authorList>
            <person name="Mitreva M."/>
        </authorList>
    </citation>
    <scope>NUCLEOTIDE SEQUENCE [LARGE SCALE GENOMIC DNA]</scope>
    <source>
        <strain evidence="7 8">HannoverDv2000</strain>
    </source>
</reference>
<evidence type="ECO:0000313" key="7">
    <source>
        <dbReference type="EMBL" id="KJH46208.1"/>
    </source>
</evidence>
<accession>A0A0D8XNL4</accession>
<dbReference type="EMBL" id="KN716364">
    <property type="protein sequence ID" value="KJH46208.1"/>
    <property type="molecule type" value="Genomic_DNA"/>
</dbReference>
<keyword evidence="4 6" id="KW-1133">Transmembrane helix</keyword>
<feature type="transmembrane region" description="Helical" evidence="6">
    <location>
        <begin position="253"/>
        <end position="274"/>
    </location>
</feature>
<dbReference type="Gene3D" id="1.10.3730.20">
    <property type="match status" value="1"/>
</dbReference>
<dbReference type="AlphaFoldDB" id="A0A0D8XNL4"/>
<organism evidence="7 8">
    <name type="scientific">Dictyocaulus viviparus</name>
    <name type="common">Bovine lungworm</name>
    <dbReference type="NCBI Taxonomy" id="29172"/>
    <lineage>
        <taxon>Eukaryota</taxon>
        <taxon>Metazoa</taxon>
        <taxon>Ecdysozoa</taxon>
        <taxon>Nematoda</taxon>
        <taxon>Chromadorea</taxon>
        <taxon>Rhabditida</taxon>
        <taxon>Rhabditina</taxon>
        <taxon>Rhabditomorpha</taxon>
        <taxon>Strongyloidea</taxon>
        <taxon>Metastrongylidae</taxon>
        <taxon>Dictyocaulus</taxon>
    </lineage>
</organism>
<feature type="transmembrane region" description="Helical" evidence="6">
    <location>
        <begin position="6"/>
        <end position="22"/>
    </location>
</feature>
<evidence type="ECO:0000313" key="8">
    <source>
        <dbReference type="Proteomes" id="UP000053766"/>
    </source>
</evidence>
<dbReference type="InterPro" id="IPR012435">
    <property type="entry name" value="TMEM144"/>
</dbReference>
<feature type="transmembrane region" description="Helical" evidence="6">
    <location>
        <begin position="179"/>
        <end position="199"/>
    </location>
</feature>
<keyword evidence="3 6" id="KW-0812">Transmembrane</keyword>
<gene>
    <name evidence="7" type="ORF">DICVIV_07728</name>
</gene>
<dbReference type="PANTHER" id="PTHR16119:SF16">
    <property type="entry name" value="TRANSMEMBRANE PROTEIN 144 HOMOLOG"/>
    <property type="match status" value="1"/>
</dbReference>
<dbReference type="InterPro" id="IPR010651">
    <property type="entry name" value="Sugar_transport"/>
</dbReference>
<evidence type="ECO:0000256" key="3">
    <source>
        <dbReference type="ARBA" id="ARBA00022692"/>
    </source>
</evidence>
<feature type="transmembrane region" description="Helical" evidence="6">
    <location>
        <begin position="60"/>
        <end position="79"/>
    </location>
</feature>
<evidence type="ECO:0008006" key="9">
    <source>
        <dbReference type="Google" id="ProtNLM"/>
    </source>
</evidence>
<name>A0A0D8XNL4_DICVI</name>
<feature type="transmembrane region" description="Helical" evidence="6">
    <location>
        <begin position="119"/>
        <end position="138"/>
    </location>
</feature>
<proteinExistence type="inferred from homology"/>
<feature type="transmembrane region" description="Helical" evidence="6">
    <location>
        <begin position="311"/>
        <end position="330"/>
    </location>
</feature>
<feature type="transmembrane region" description="Helical" evidence="6">
    <location>
        <begin position="219"/>
        <end position="241"/>
    </location>
</feature>
<comment type="similarity">
    <text evidence="2">Belongs to the TMEM144 family.</text>
</comment>
<sequence>MWIGLLAVIMASIFFGSVFVPVKKIAAGDGFTAQLFLCLGAVFTSAVVHVSLGFPALHELAIIGGILWATANAFAIQIMNRLGMALSMLVWNTISCLTGWATSRYGLLGLPAAEPASSALNYIGIMVLIIGGATYMFVKNNTQTDTVIDTDLIDRKKLYALDISTDKEGTEEISVLERIGSFAAAMLCGICYGSMWIPVNYIKNHPEKFPNAPNESLPFLFSFFVGVLCTSIVIFLIYSLILRNNPWVNSEAALPSMASGVIFAVGMTSFVVAIDKLEAAVAYPICSMAPGLVVSLWSILYFREITGRRNLILLCIAYGFTLIGVTLVTISKEVSLS</sequence>
<feature type="transmembrane region" description="Helical" evidence="6">
    <location>
        <begin position="280"/>
        <end position="302"/>
    </location>
</feature>
<evidence type="ECO:0000256" key="1">
    <source>
        <dbReference type="ARBA" id="ARBA00004141"/>
    </source>
</evidence>
<dbReference type="PANTHER" id="PTHR16119">
    <property type="entry name" value="TRANSMEMBRANE PROTEIN 144"/>
    <property type="match status" value="1"/>
</dbReference>
<dbReference type="Proteomes" id="UP000053766">
    <property type="component" value="Unassembled WGS sequence"/>
</dbReference>
<dbReference type="GO" id="GO:0016020">
    <property type="term" value="C:membrane"/>
    <property type="evidence" value="ECO:0007669"/>
    <property type="project" value="UniProtKB-SubCell"/>
</dbReference>
<evidence type="ECO:0000256" key="2">
    <source>
        <dbReference type="ARBA" id="ARBA00005731"/>
    </source>
</evidence>
<protein>
    <recommendedName>
        <fullName evidence="9">Transmembrane protein 144</fullName>
    </recommendedName>
</protein>
<keyword evidence="8" id="KW-1185">Reference proteome</keyword>
<dbReference type="OrthoDB" id="426527at2759"/>
<reference evidence="8" key="2">
    <citation type="journal article" date="2016" name="Sci. Rep.">
        <title>Dictyocaulus viviparus genome, variome and transcriptome elucidate lungworm biology and support future intervention.</title>
        <authorList>
            <person name="McNulty S.N."/>
            <person name="Strube C."/>
            <person name="Rosa B.A."/>
            <person name="Martin J.C."/>
            <person name="Tyagi R."/>
            <person name="Choi Y.J."/>
            <person name="Wang Q."/>
            <person name="Hallsworth Pepin K."/>
            <person name="Zhang X."/>
            <person name="Ozersky P."/>
            <person name="Wilson R.K."/>
            <person name="Sternberg P.W."/>
            <person name="Gasser R.B."/>
            <person name="Mitreva M."/>
        </authorList>
    </citation>
    <scope>NUCLEOTIDE SEQUENCE [LARGE SCALE GENOMIC DNA]</scope>
    <source>
        <strain evidence="8">HannoverDv2000</strain>
    </source>
</reference>